<dbReference type="SUPFAM" id="SSF48371">
    <property type="entry name" value="ARM repeat"/>
    <property type="match status" value="1"/>
</dbReference>
<keyword evidence="1" id="KW-0677">Repeat</keyword>
<feature type="compositionally biased region" description="Polar residues" evidence="2">
    <location>
        <begin position="508"/>
        <end position="517"/>
    </location>
</feature>
<gene>
    <name evidence="3" type="ORF">U0070_000541</name>
</gene>
<proteinExistence type="predicted"/>
<evidence type="ECO:0000256" key="1">
    <source>
        <dbReference type="ARBA" id="ARBA00022737"/>
    </source>
</evidence>
<dbReference type="PANTHER" id="PTHR10648">
    <property type="entry name" value="SERINE/THREONINE-PROTEIN PHOSPHATASE PP2A 65 KDA REGULATORY SUBUNIT"/>
    <property type="match status" value="1"/>
</dbReference>
<dbReference type="InterPro" id="IPR051023">
    <property type="entry name" value="PP2A_Regulatory_Subunit_A"/>
</dbReference>
<feature type="region of interest" description="Disordered" evidence="2">
    <location>
        <begin position="531"/>
        <end position="588"/>
    </location>
</feature>
<dbReference type="GO" id="GO:0019888">
    <property type="term" value="F:protein phosphatase regulator activity"/>
    <property type="evidence" value="ECO:0007669"/>
    <property type="project" value="TreeGrafter"/>
</dbReference>
<name>A0AAW0IIR4_MYOGA</name>
<dbReference type="InterPro" id="IPR016024">
    <property type="entry name" value="ARM-type_fold"/>
</dbReference>
<sequence length="947" mass="104146">MALCLALGSKENKSCSLQNGYTLTENIFVSSFWLHINELIRASYSGIEGGGGDTADEQQTCFFLLKEGDKMADCRKSHCRRALVVHHYGSFKDPILCADGFEDCGPDCDNRRVMALLDIPDHDNLPLLTRLEKHAFSENVFSRTFSGKDLNISLLMHFVSISVQGTHQIVARGLLDVFRDVSHSDKDILAVMEVAVRLSEDAEPTVRTELMEQIPPIVAFLQESRLDFPVVVSQYLVPVIVRYLVDPDKQVRKSSQEVLLALVEQGLISQCDMEGKVCPILLERSAPDCDDECRAEAVSSQARNNSTDLMSSVNAKKVWTIMDHLISFKHSPVLACADETVCLTLSGSSSSELQDWSGLDDECRIICRMASMLKKNTVKRLLLPRFCELCNDGKLFQVRKIPTFFELCSDNMWGMRKACAECFMAVSCNTSPEVRRAQLSPLFIRLISDPCRWVRQAAFQSLGPFISTFANPPRAGLSIREDGTLGIRPPSQEVDSGFASGPPRPTGCSANSSNSPKTAVHVEPDLLPEEASVGTGHQHCSSSSADTAESQPGSSSPTLAERTGTFPGNSPFPELPGVSGCLSNSDHEAGPGTFEDTFSTFLYWRTPLPDISKEMEVLLSGTGPLEESHSGPEAACDSCVARSKIQKVLQSLQGHLLQDPDIQGANTETTWIAEHPCSTMFKRGKMDHTSVLSVHVSIECSTEEGNPTPEVLLPLLFSWLSLAAAAGGGGANGRVVGNSPEELGLSHRLSSGRYSASHHSASRPAPGLFELTGPAVLDQDVSLHSELTQDLDRIPSKDIIPQPLLDQFVSMTDPARAQTVDTDIAKHCAYSLPGVALTLGRQNWHCLKDTYETLASDGQWKVRRTLAFSIHELAVILGDQLTAADLVPIFSGFLKDLDEVRVGVLKHLYDFLKLLHEDRRREHLRQLQEFVVTDSSRNWRFRYELAE</sequence>
<dbReference type="AlphaFoldDB" id="A0AAW0IIR4"/>
<accession>A0AAW0IIR4</accession>
<feature type="region of interest" description="Disordered" evidence="2">
    <location>
        <begin position="480"/>
        <end position="519"/>
    </location>
</feature>
<dbReference type="InterPro" id="IPR011989">
    <property type="entry name" value="ARM-like"/>
</dbReference>
<evidence type="ECO:0008006" key="5">
    <source>
        <dbReference type="Google" id="ProtNLM"/>
    </source>
</evidence>
<dbReference type="PANTHER" id="PTHR10648:SF7">
    <property type="entry name" value="WW-BINDING DOMAIN-CONTAINING PROTEIN-RELATED"/>
    <property type="match status" value="1"/>
</dbReference>
<comment type="caution">
    <text evidence="3">The sequence shown here is derived from an EMBL/GenBank/DDBJ whole genome shotgun (WGS) entry which is preliminary data.</text>
</comment>
<dbReference type="Gene3D" id="1.25.10.10">
    <property type="entry name" value="Leucine-rich Repeat Variant"/>
    <property type="match status" value="2"/>
</dbReference>
<dbReference type="GO" id="GO:0005737">
    <property type="term" value="C:cytoplasm"/>
    <property type="evidence" value="ECO:0007669"/>
    <property type="project" value="TreeGrafter"/>
</dbReference>
<dbReference type="EMBL" id="JBBHLL010000125">
    <property type="protein sequence ID" value="KAK7814225.1"/>
    <property type="molecule type" value="Genomic_DNA"/>
</dbReference>
<dbReference type="Proteomes" id="UP001488838">
    <property type="component" value="Unassembled WGS sequence"/>
</dbReference>
<feature type="compositionally biased region" description="Polar residues" evidence="2">
    <location>
        <begin position="538"/>
        <end position="558"/>
    </location>
</feature>
<reference evidence="3 4" key="1">
    <citation type="journal article" date="2023" name="bioRxiv">
        <title>Conserved and derived expression patterns and positive selection on dental genes reveal complex evolutionary context of ever-growing rodent molars.</title>
        <authorList>
            <person name="Calamari Z.T."/>
            <person name="Song A."/>
            <person name="Cohen E."/>
            <person name="Akter M."/>
            <person name="Roy R.D."/>
            <person name="Hallikas O."/>
            <person name="Christensen M.M."/>
            <person name="Li P."/>
            <person name="Marangoni P."/>
            <person name="Jernvall J."/>
            <person name="Klein O.D."/>
        </authorList>
    </citation>
    <scope>NUCLEOTIDE SEQUENCE [LARGE SCALE GENOMIC DNA]</scope>
    <source>
        <strain evidence="3">V071</strain>
    </source>
</reference>
<evidence type="ECO:0000313" key="4">
    <source>
        <dbReference type="Proteomes" id="UP001488838"/>
    </source>
</evidence>
<organism evidence="3 4">
    <name type="scientific">Myodes glareolus</name>
    <name type="common">Bank vole</name>
    <name type="synonym">Clethrionomys glareolus</name>
    <dbReference type="NCBI Taxonomy" id="447135"/>
    <lineage>
        <taxon>Eukaryota</taxon>
        <taxon>Metazoa</taxon>
        <taxon>Chordata</taxon>
        <taxon>Craniata</taxon>
        <taxon>Vertebrata</taxon>
        <taxon>Euteleostomi</taxon>
        <taxon>Mammalia</taxon>
        <taxon>Eutheria</taxon>
        <taxon>Euarchontoglires</taxon>
        <taxon>Glires</taxon>
        <taxon>Rodentia</taxon>
        <taxon>Myomorpha</taxon>
        <taxon>Muroidea</taxon>
        <taxon>Cricetidae</taxon>
        <taxon>Arvicolinae</taxon>
        <taxon>Myodes</taxon>
    </lineage>
</organism>
<keyword evidence="4" id="KW-1185">Reference proteome</keyword>
<evidence type="ECO:0000313" key="3">
    <source>
        <dbReference type="EMBL" id="KAK7814225.1"/>
    </source>
</evidence>
<evidence type="ECO:0000256" key="2">
    <source>
        <dbReference type="SAM" id="MobiDB-lite"/>
    </source>
</evidence>
<protein>
    <recommendedName>
        <fullName evidence="5">Serine/threonine-protein phosphatase 4 regulatory subunit 1-like</fullName>
    </recommendedName>
</protein>